<comment type="caution">
    <text evidence="7">The sequence shown here is derived from an EMBL/GenBank/DDBJ whole genome shotgun (WGS) entry which is preliminary data.</text>
</comment>
<dbReference type="PROSITE" id="PS50846">
    <property type="entry name" value="HMA_2"/>
    <property type="match status" value="1"/>
</dbReference>
<feature type="domain" description="HMA" evidence="6">
    <location>
        <begin position="102"/>
        <end position="169"/>
    </location>
</feature>
<dbReference type="InterPro" id="IPR036163">
    <property type="entry name" value="HMA_dom_sf"/>
</dbReference>
<evidence type="ECO:0000256" key="5">
    <source>
        <dbReference type="SAM" id="MobiDB-lite"/>
    </source>
</evidence>
<feature type="compositionally biased region" description="Basic and acidic residues" evidence="5">
    <location>
        <begin position="300"/>
        <end position="312"/>
    </location>
</feature>
<feature type="compositionally biased region" description="Acidic residues" evidence="5">
    <location>
        <begin position="265"/>
        <end position="299"/>
    </location>
</feature>
<dbReference type="CDD" id="cd00371">
    <property type="entry name" value="HMA"/>
    <property type="match status" value="1"/>
</dbReference>
<protein>
    <recommendedName>
        <fullName evidence="6">HMA domain-containing protein</fullName>
    </recommendedName>
</protein>
<keyword evidence="3" id="KW-0636">Prenylation</keyword>
<accession>A0A8J5K735</accession>
<proteinExistence type="inferred from homology"/>
<keyword evidence="2" id="KW-0479">Metal-binding</keyword>
<evidence type="ECO:0000256" key="2">
    <source>
        <dbReference type="ARBA" id="ARBA00022723"/>
    </source>
</evidence>
<sequence length="469" mass="50431">MNTYQSPNIRYKHTPQPSSLDFSGLPFPHPSSPILALLSALFHPLSSGSRSSLRDWQRREQCRVLPVLVERGSMSREGDSLKLLKTQGRSVVSSLTAGLRDESEHMLRRNINSLLRILRCNLFVNVGFCGGAGVQDVSISVEERKVTVTGSVEPDVLVKKLNKAGKHAELLSVKGGGGGGGKGQSLTGLLQKLQLEHQIKENGKAQKEGGGGGGKEQKGPPVAETQQEGKGYKDFKFPSFKDLKIPFKKDNGKAAAKLDPSPKEELDDGSDFDDEFDDFEDEDEDDEELSDLDEYSDDEPMMKPKAKDKGGEKGINGGGKIAGGGNNNNKGGNINSNSHAHNGGPSSNKGGGSNKDKGGGLPIGQPHMMGQFGNMQPPMGLMGSNNAQGPPAGAYLPSETMAGGANPYQQQYLQALMQQQQQQRMMMNGLDRPAFQPMGYGYGPQPMYAPQPHPYTVFSDENPNGCSIM</sequence>
<dbReference type="AlphaFoldDB" id="A0A8J5K735"/>
<evidence type="ECO:0000313" key="8">
    <source>
        <dbReference type="Proteomes" id="UP000734854"/>
    </source>
</evidence>
<gene>
    <name evidence="7" type="ORF">ZIOFF_065425</name>
</gene>
<dbReference type="PANTHER" id="PTHR45868">
    <property type="entry name" value="HEAVY METAL-ASSOCIATED ISOPRENYLATED PLANT PROTEIN 33-RELATED"/>
    <property type="match status" value="1"/>
</dbReference>
<evidence type="ECO:0000256" key="3">
    <source>
        <dbReference type="ARBA" id="ARBA00023289"/>
    </source>
</evidence>
<evidence type="ECO:0000313" key="7">
    <source>
        <dbReference type="EMBL" id="KAG6476189.1"/>
    </source>
</evidence>
<name>A0A8J5K735_ZINOF</name>
<keyword evidence="8" id="KW-1185">Reference proteome</keyword>
<dbReference type="PANTHER" id="PTHR45868:SF93">
    <property type="entry name" value="OS12G0144600 PROTEIN"/>
    <property type="match status" value="1"/>
</dbReference>
<dbReference type="EMBL" id="JACMSC010000018">
    <property type="protein sequence ID" value="KAG6476189.1"/>
    <property type="molecule type" value="Genomic_DNA"/>
</dbReference>
<dbReference type="InterPro" id="IPR006121">
    <property type="entry name" value="HMA_dom"/>
</dbReference>
<evidence type="ECO:0000256" key="1">
    <source>
        <dbReference type="ARBA" id="ARBA00022481"/>
    </source>
</evidence>
<evidence type="ECO:0000256" key="4">
    <source>
        <dbReference type="ARBA" id="ARBA00024045"/>
    </source>
</evidence>
<comment type="similarity">
    <text evidence="4">Belongs to the HIPP family.</text>
</comment>
<reference evidence="7 8" key="1">
    <citation type="submission" date="2020-08" db="EMBL/GenBank/DDBJ databases">
        <title>Plant Genome Project.</title>
        <authorList>
            <person name="Zhang R.-G."/>
        </authorList>
    </citation>
    <scope>NUCLEOTIDE SEQUENCE [LARGE SCALE GENOMIC DNA]</scope>
    <source>
        <tissue evidence="7">Rhizome</tissue>
    </source>
</reference>
<dbReference type="SUPFAM" id="SSF55008">
    <property type="entry name" value="HMA, heavy metal-associated domain"/>
    <property type="match status" value="1"/>
</dbReference>
<dbReference type="Gene3D" id="3.30.70.100">
    <property type="match status" value="1"/>
</dbReference>
<keyword evidence="1" id="KW-0488">Methylation</keyword>
<feature type="compositionally biased region" description="Gly residues" evidence="5">
    <location>
        <begin position="313"/>
        <end position="326"/>
    </location>
</feature>
<organism evidence="7 8">
    <name type="scientific">Zingiber officinale</name>
    <name type="common">Ginger</name>
    <name type="synonym">Amomum zingiber</name>
    <dbReference type="NCBI Taxonomy" id="94328"/>
    <lineage>
        <taxon>Eukaryota</taxon>
        <taxon>Viridiplantae</taxon>
        <taxon>Streptophyta</taxon>
        <taxon>Embryophyta</taxon>
        <taxon>Tracheophyta</taxon>
        <taxon>Spermatophyta</taxon>
        <taxon>Magnoliopsida</taxon>
        <taxon>Liliopsida</taxon>
        <taxon>Zingiberales</taxon>
        <taxon>Zingiberaceae</taxon>
        <taxon>Zingiber</taxon>
    </lineage>
</organism>
<feature type="region of interest" description="Disordered" evidence="5">
    <location>
        <begin position="252"/>
        <end position="367"/>
    </location>
</feature>
<keyword evidence="3" id="KW-0449">Lipoprotein</keyword>
<evidence type="ECO:0000259" key="6">
    <source>
        <dbReference type="PROSITE" id="PS50846"/>
    </source>
</evidence>
<dbReference type="Proteomes" id="UP000734854">
    <property type="component" value="Unassembled WGS sequence"/>
</dbReference>
<dbReference type="GO" id="GO:0046872">
    <property type="term" value="F:metal ion binding"/>
    <property type="evidence" value="ECO:0007669"/>
    <property type="project" value="UniProtKB-KW"/>
</dbReference>
<feature type="region of interest" description="Disordered" evidence="5">
    <location>
        <begin position="202"/>
        <end position="235"/>
    </location>
</feature>